<organism evidence="2 3">
    <name type="scientific">Bifidobacterium merycicum</name>
    <dbReference type="NCBI Taxonomy" id="78345"/>
    <lineage>
        <taxon>Bacteria</taxon>
        <taxon>Bacillati</taxon>
        <taxon>Actinomycetota</taxon>
        <taxon>Actinomycetes</taxon>
        <taxon>Bifidobacteriales</taxon>
        <taxon>Bifidobacteriaceae</taxon>
        <taxon>Bifidobacterium</taxon>
    </lineage>
</organism>
<feature type="compositionally biased region" description="Low complexity" evidence="1">
    <location>
        <begin position="267"/>
        <end position="284"/>
    </location>
</feature>
<sequence length="293" mass="31841">MTAEARMVAIALKRDRYISDDMYWLVHDDSAIRDAVMRSLNNDLLELKENRKYRIMYAAPVNGTETGIRSLKTRASLTREEAAMLAFLRIRVLEYENTRTGAEGWIISHDEIRAALTTGAGYLASSNDEETAAKKIRATISRMMTYGYLEQGDADDMYLITPLVPVVLDGDVADQWLGVSADEVDDSDGDGAAVTGEPSDSVEGVDAGDFGDAGDANGSGDSDGSGDASEQDALDFGEQDMLDFDEPEPLVKIAEPAAEPNEPNEPNKPTESTEPGEPTEETATIIDENEEDQ</sequence>
<dbReference type="eggNOG" id="ENOG5031EP8">
    <property type="taxonomic scope" value="Bacteria"/>
</dbReference>
<reference evidence="2 3" key="1">
    <citation type="submission" date="2014-03" db="EMBL/GenBank/DDBJ databases">
        <title>Genomics of Bifidobacteria.</title>
        <authorList>
            <person name="Ventura M."/>
            <person name="Milani C."/>
            <person name="Lugli G.A."/>
        </authorList>
    </citation>
    <scope>NUCLEOTIDE SEQUENCE [LARGE SCALE GENOMIC DNA]</scope>
    <source>
        <strain evidence="2 3">LMG 11341</strain>
    </source>
</reference>
<evidence type="ECO:0000313" key="3">
    <source>
        <dbReference type="Proteomes" id="UP000029060"/>
    </source>
</evidence>
<proteinExistence type="predicted"/>
<name>A0A087BKD2_9BIFI</name>
<dbReference type="InterPro" id="IPR025449">
    <property type="entry name" value="JetB"/>
</dbReference>
<keyword evidence="3" id="KW-1185">Reference proteome</keyword>
<dbReference type="STRING" id="78345.BMERY_0986"/>
<evidence type="ECO:0000256" key="1">
    <source>
        <dbReference type="SAM" id="MobiDB-lite"/>
    </source>
</evidence>
<dbReference type="Pfam" id="PF13835">
    <property type="entry name" value="DUF4194"/>
    <property type="match status" value="1"/>
</dbReference>
<dbReference type="Proteomes" id="UP000029060">
    <property type="component" value="Unassembled WGS sequence"/>
</dbReference>
<evidence type="ECO:0000313" key="2">
    <source>
        <dbReference type="EMBL" id="KFI71482.1"/>
    </source>
</evidence>
<accession>A0A087BKD2</accession>
<comment type="caution">
    <text evidence="2">The sequence shown here is derived from an EMBL/GenBank/DDBJ whole genome shotgun (WGS) entry which is preliminary data.</text>
</comment>
<feature type="region of interest" description="Disordered" evidence="1">
    <location>
        <begin position="182"/>
        <end position="293"/>
    </location>
</feature>
<evidence type="ECO:0008006" key="4">
    <source>
        <dbReference type="Google" id="ProtNLM"/>
    </source>
</evidence>
<protein>
    <recommendedName>
        <fullName evidence="4">DUF4194 domain-containing protein</fullName>
    </recommendedName>
</protein>
<feature type="compositionally biased region" description="Acidic residues" evidence="1">
    <location>
        <begin position="229"/>
        <end position="248"/>
    </location>
</feature>
<dbReference type="AlphaFoldDB" id="A0A087BKD2"/>
<gene>
    <name evidence="2" type="ORF">BMERY_0986</name>
</gene>
<dbReference type="EMBL" id="JGZC01000001">
    <property type="protein sequence ID" value="KFI71482.1"/>
    <property type="molecule type" value="Genomic_DNA"/>
</dbReference>
<feature type="compositionally biased region" description="Low complexity" evidence="1">
    <location>
        <begin position="207"/>
        <end position="228"/>
    </location>
</feature>